<dbReference type="Proteomes" id="UP001592531">
    <property type="component" value="Unassembled WGS sequence"/>
</dbReference>
<sequence length="69" mass="7633">MSALQWRVAADLQLIAEIIPAPHDPGRRLDRLTDVRIAADGLVLYVDTEQDVFAIPVASVVFVAYRRTG</sequence>
<protein>
    <submittedName>
        <fullName evidence="1">Uncharacterized protein</fullName>
    </submittedName>
</protein>
<evidence type="ECO:0000313" key="2">
    <source>
        <dbReference type="Proteomes" id="UP001592531"/>
    </source>
</evidence>
<dbReference type="RefSeq" id="WP_380538796.1">
    <property type="nucleotide sequence ID" value="NZ_JBHFAB010000018.1"/>
</dbReference>
<keyword evidence="2" id="KW-1185">Reference proteome</keyword>
<gene>
    <name evidence="1" type="ORF">ACEZDE_22915</name>
</gene>
<comment type="caution">
    <text evidence="1">The sequence shown here is derived from an EMBL/GenBank/DDBJ whole genome shotgun (WGS) entry which is preliminary data.</text>
</comment>
<accession>A0ABV6W0C9</accession>
<evidence type="ECO:0000313" key="1">
    <source>
        <dbReference type="EMBL" id="MFC1419461.1"/>
    </source>
</evidence>
<name>A0ABV6W0C9_9ACTN</name>
<dbReference type="EMBL" id="JBHFAB010000018">
    <property type="protein sequence ID" value="MFC1419461.1"/>
    <property type="molecule type" value="Genomic_DNA"/>
</dbReference>
<proteinExistence type="predicted"/>
<organism evidence="1 2">
    <name type="scientific">Streptacidiphilus cavernicola</name>
    <dbReference type="NCBI Taxonomy" id="3342716"/>
    <lineage>
        <taxon>Bacteria</taxon>
        <taxon>Bacillati</taxon>
        <taxon>Actinomycetota</taxon>
        <taxon>Actinomycetes</taxon>
        <taxon>Kitasatosporales</taxon>
        <taxon>Streptomycetaceae</taxon>
        <taxon>Streptacidiphilus</taxon>
    </lineage>
</organism>
<reference evidence="1 2" key="1">
    <citation type="submission" date="2024-09" db="EMBL/GenBank/DDBJ databases">
        <authorList>
            <person name="Lee S.D."/>
        </authorList>
    </citation>
    <scope>NUCLEOTIDE SEQUENCE [LARGE SCALE GENOMIC DNA]</scope>
    <source>
        <strain evidence="1 2">N8-3</strain>
    </source>
</reference>